<reference evidence="1 2" key="1">
    <citation type="submission" date="2016-10" db="EMBL/GenBank/DDBJ databases">
        <title>Arsenicibacter rosenii gen. nov., sp. nov., an efficient arsenic-methylating bacterium isolated from an arsenic-contaminated paddy soil.</title>
        <authorList>
            <person name="Huang K."/>
        </authorList>
    </citation>
    <scope>NUCLEOTIDE SEQUENCE [LARGE SCALE GENOMIC DNA]</scope>
    <source>
        <strain evidence="1 2">SM-1</strain>
    </source>
</reference>
<protein>
    <submittedName>
        <fullName evidence="1">Uncharacterized protein</fullName>
    </submittedName>
</protein>
<dbReference type="RefSeq" id="WP_071506593.1">
    <property type="nucleotide sequence ID" value="NZ_MORL01000036.1"/>
</dbReference>
<proteinExistence type="predicted"/>
<name>A0A1S2VAQ6_9BACT</name>
<accession>A0A1S2VAQ6</accession>
<organism evidence="1 2">
    <name type="scientific">Arsenicibacter rosenii</name>
    <dbReference type="NCBI Taxonomy" id="1750698"/>
    <lineage>
        <taxon>Bacteria</taxon>
        <taxon>Pseudomonadati</taxon>
        <taxon>Bacteroidota</taxon>
        <taxon>Cytophagia</taxon>
        <taxon>Cytophagales</taxon>
        <taxon>Spirosomataceae</taxon>
        <taxon>Arsenicibacter</taxon>
    </lineage>
</organism>
<evidence type="ECO:0000313" key="2">
    <source>
        <dbReference type="Proteomes" id="UP000181790"/>
    </source>
</evidence>
<keyword evidence="2" id="KW-1185">Reference proteome</keyword>
<gene>
    <name evidence="1" type="ORF">BLX24_28240</name>
</gene>
<comment type="caution">
    <text evidence="1">The sequence shown here is derived from an EMBL/GenBank/DDBJ whole genome shotgun (WGS) entry which is preliminary data.</text>
</comment>
<dbReference type="AlphaFoldDB" id="A0A1S2VAQ6"/>
<dbReference type="Proteomes" id="UP000181790">
    <property type="component" value="Unassembled WGS sequence"/>
</dbReference>
<sequence>MTQPAAQIVLFPYHVRDDDTPISELSEAEAVWVARKEAAWLLNQVATGQIAEIPESSRQCISEINSFCVKYGYPPIDCDL</sequence>
<evidence type="ECO:0000313" key="1">
    <source>
        <dbReference type="EMBL" id="OIN55783.1"/>
    </source>
</evidence>
<dbReference type="EMBL" id="MORL01000036">
    <property type="protein sequence ID" value="OIN55783.1"/>
    <property type="molecule type" value="Genomic_DNA"/>
</dbReference>